<protein>
    <submittedName>
        <fullName evidence="2">Uncharacterized protein</fullName>
    </submittedName>
</protein>
<dbReference type="EMBL" id="PVSZ01000008">
    <property type="protein sequence ID" value="PRT71328.1"/>
    <property type="molecule type" value="Genomic_DNA"/>
</dbReference>
<reference evidence="2 3" key="1">
    <citation type="journal article" date="1993" name="J. Dent. Res.">
        <title>The isolation and characterization of milleri group streptococci from dental periapical abscesses.</title>
        <authorList>
            <person name="Fisher L.E."/>
            <person name="Russell R.R."/>
        </authorList>
    </citation>
    <scope>NUCLEOTIDE SEQUENCE [LARGE SCALE GENOMIC DNA]</scope>
    <source>
        <strain evidence="2 3">OUP21</strain>
    </source>
</reference>
<dbReference type="RefSeq" id="WP_003030124.1">
    <property type="nucleotide sequence ID" value="NZ_CP118054.1"/>
</dbReference>
<comment type="caution">
    <text evidence="2">The sequence shown here is derived from an EMBL/GenBank/DDBJ whole genome shotgun (WGS) entry which is preliminary data.</text>
</comment>
<reference evidence="2" key="2">
    <citation type="submission" date="2018-03" db="EMBL/GenBank/DDBJ databases">
        <authorList>
            <person name="Keele B.F."/>
        </authorList>
    </citation>
    <scope>NUCLEOTIDE SEQUENCE</scope>
    <source>
        <strain evidence="2">OUP21</strain>
    </source>
</reference>
<dbReference type="AlphaFoldDB" id="A0A2I1UVQ8"/>
<dbReference type="EMBL" id="JAPAIK010000012">
    <property type="protein sequence ID" value="MCW1072037.1"/>
    <property type="molecule type" value="Genomic_DNA"/>
</dbReference>
<evidence type="ECO:0000313" key="1">
    <source>
        <dbReference type="EMBL" id="MCW1072037.1"/>
    </source>
</evidence>
<sequence length="110" mass="13116">MTREIKIRTVPNLIFSQLELICEKYEFSSFNQFMLDQLQNIVNNDGLNLYQNQFAKTLSEIKFQQKEILDQLLKNEIRQISLDAKQEVVEKLTTDWLRFIDDLDALETEK</sequence>
<accession>A0A2I1UVQ8</accession>
<dbReference type="Proteomes" id="UP001208853">
    <property type="component" value="Unassembled WGS sequence"/>
</dbReference>
<gene>
    <name evidence="2" type="ORF">C6A27_03690</name>
    <name evidence="1" type="ORF">OJ930_02990</name>
</gene>
<organism evidence="2 3">
    <name type="scientific">Streptococcus anginosus</name>
    <dbReference type="NCBI Taxonomy" id="1328"/>
    <lineage>
        <taxon>Bacteria</taxon>
        <taxon>Bacillati</taxon>
        <taxon>Bacillota</taxon>
        <taxon>Bacilli</taxon>
        <taxon>Lactobacillales</taxon>
        <taxon>Streptococcaceae</taxon>
        <taxon>Streptococcus</taxon>
        <taxon>Streptococcus anginosus group</taxon>
    </lineage>
</organism>
<dbReference type="Proteomes" id="UP000238573">
    <property type="component" value="Unassembled WGS sequence"/>
</dbReference>
<proteinExistence type="predicted"/>
<evidence type="ECO:0000313" key="2">
    <source>
        <dbReference type="EMBL" id="PRT71328.1"/>
    </source>
</evidence>
<dbReference type="GeneID" id="57844648"/>
<reference evidence="1" key="3">
    <citation type="submission" date="2022-10" db="EMBL/GenBank/DDBJ databases">
        <title>Comparative genomic study of S. anginosus.</title>
        <authorList>
            <person name="Prasad A."/>
            <person name="Ene A."/>
            <person name="Jablonska S."/>
            <person name="Du J."/>
            <person name="Wolfe A.J."/>
            <person name="Putonti C."/>
        </authorList>
    </citation>
    <scope>NUCLEOTIDE SEQUENCE</scope>
    <source>
        <strain evidence="1">UMB6888</strain>
    </source>
</reference>
<name>A0A2I1UVQ8_STRAP</name>
<evidence type="ECO:0000313" key="3">
    <source>
        <dbReference type="Proteomes" id="UP000238573"/>
    </source>
</evidence>